<sequence>MTAHHPEGRIVRVLAFDSRVRGGAGVGAHAGSPHQSRATDHREAGLCRGGPRSGARRPHPYRAGRVRCGLPAFAEIDYPAESIASGDCRKHQQKHGLKAPAGNTLYTYWTEINWCHNPKKGWYNTDVTADGTGGETKTPGYTYRGTVDSDAGVVGTSRGWAQHWFEVAFLPDSRPCLRVYVTNHFEPGKDFVCSLG</sequence>
<name>A0A8J3B8W1_9ACTN</name>
<keyword evidence="3" id="KW-1185">Reference proteome</keyword>
<accession>A0A8J3B8W1</accession>
<evidence type="ECO:0000256" key="1">
    <source>
        <dbReference type="SAM" id="MobiDB-lite"/>
    </source>
</evidence>
<reference evidence="2" key="2">
    <citation type="submission" date="2020-09" db="EMBL/GenBank/DDBJ databases">
        <authorList>
            <person name="Sun Q."/>
            <person name="Ohkuma M."/>
        </authorList>
    </citation>
    <scope>NUCLEOTIDE SEQUENCE</scope>
    <source>
        <strain evidence="2">JCM 3090</strain>
    </source>
</reference>
<reference evidence="2" key="1">
    <citation type="journal article" date="2014" name="Int. J. Syst. Evol. Microbiol.">
        <title>Complete genome sequence of Corynebacterium casei LMG S-19264T (=DSM 44701T), isolated from a smear-ripened cheese.</title>
        <authorList>
            <consortium name="US DOE Joint Genome Institute (JGI-PGF)"/>
            <person name="Walter F."/>
            <person name="Albersmeier A."/>
            <person name="Kalinowski J."/>
            <person name="Ruckert C."/>
        </authorList>
    </citation>
    <scope>NUCLEOTIDE SEQUENCE</scope>
    <source>
        <strain evidence="2">JCM 3090</strain>
    </source>
</reference>
<comment type="caution">
    <text evidence="2">The sequence shown here is derived from an EMBL/GenBank/DDBJ whole genome shotgun (WGS) entry which is preliminary data.</text>
</comment>
<proteinExistence type="predicted"/>
<evidence type="ECO:0000313" key="2">
    <source>
        <dbReference type="EMBL" id="GGK03871.1"/>
    </source>
</evidence>
<evidence type="ECO:0000313" key="3">
    <source>
        <dbReference type="Proteomes" id="UP000649739"/>
    </source>
</evidence>
<dbReference type="Proteomes" id="UP000649739">
    <property type="component" value="Unassembled WGS sequence"/>
</dbReference>
<organism evidence="2 3">
    <name type="scientific">Pilimelia anulata</name>
    <dbReference type="NCBI Taxonomy" id="53371"/>
    <lineage>
        <taxon>Bacteria</taxon>
        <taxon>Bacillati</taxon>
        <taxon>Actinomycetota</taxon>
        <taxon>Actinomycetes</taxon>
        <taxon>Micromonosporales</taxon>
        <taxon>Micromonosporaceae</taxon>
        <taxon>Pilimelia</taxon>
    </lineage>
</organism>
<gene>
    <name evidence="2" type="ORF">GCM10010123_37290</name>
</gene>
<feature type="region of interest" description="Disordered" evidence="1">
    <location>
        <begin position="24"/>
        <end position="60"/>
    </location>
</feature>
<dbReference type="AlphaFoldDB" id="A0A8J3B8W1"/>
<protein>
    <submittedName>
        <fullName evidence="2">Uncharacterized protein</fullName>
    </submittedName>
</protein>
<dbReference type="EMBL" id="BMQB01000009">
    <property type="protein sequence ID" value="GGK03871.1"/>
    <property type="molecule type" value="Genomic_DNA"/>
</dbReference>